<gene>
    <name evidence="2" type="ORF">BN626_01902</name>
</gene>
<dbReference type="AlphaFoldDB" id="R6TYQ1"/>
<evidence type="ECO:0000313" key="2">
    <source>
        <dbReference type="EMBL" id="CDC74979.1"/>
    </source>
</evidence>
<evidence type="ECO:0000256" key="1">
    <source>
        <dbReference type="SAM" id="MobiDB-lite"/>
    </source>
</evidence>
<protein>
    <submittedName>
        <fullName evidence="2">Uncharacterized protein</fullName>
    </submittedName>
</protein>
<dbReference type="EMBL" id="CBFV010000090">
    <property type="protein sequence ID" value="CDC74979.1"/>
    <property type="molecule type" value="Genomic_DNA"/>
</dbReference>
<organism evidence="2 3">
    <name type="scientific">Agathobacter rectalis CAG:36</name>
    <dbReference type="NCBI Taxonomy" id="1263079"/>
    <lineage>
        <taxon>Bacteria</taxon>
        <taxon>Bacillati</taxon>
        <taxon>Bacillota</taxon>
        <taxon>Clostridia</taxon>
        <taxon>Lachnospirales</taxon>
        <taxon>Lachnospiraceae</taxon>
        <taxon>Agathobacter</taxon>
    </lineage>
</organism>
<name>R6TYQ1_9FIRM</name>
<dbReference type="Proteomes" id="UP000018162">
    <property type="component" value="Unassembled WGS sequence"/>
</dbReference>
<accession>R6TYQ1</accession>
<feature type="compositionally biased region" description="Polar residues" evidence="1">
    <location>
        <begin position="264"/>
        <end position="275"/>
    </location>
</feature>
<sequence>MAWIQVHQQLKDHRKLLAAADELEIEPPHMLGLLTSFWLWALDNAPSGSLEGISNRNIARAAQWNKEPDTFVEAMKSAGFLDITEDGTLEIHDWYEYAGKLIDQREAEKQRSRRRRAAAAADRRTTDGQTEGQPAGKPGNSQRETAGRVDQTTPDQTTPEKESETLDSVLSAGPTPFRQIVDMYHEICKSYPVLRKISENRKKAIAARWKEYGQDLNIFRELFEKAEASPFLKGRNDRNWTADFNWLMNSGNMAKVLEGKYTDNRQQTPGRQQAQPERPGRVNTMDVLAGIIADEEGGGSL</sequence>
<feature type="compositionally biased region" description="Polar residues" evidence="1">
    <location>
        <begin position="139"/>
        <end position="157"/>
    </location>
</feature>
<feature type="region of interest" description="Disordered" evidence="1">
    <location>
        <begin position="105"/>
        <end position="171"/>
    </location>
</feature>
<proteinExistence type="predicted"/>
<feature type="region of interest" description="Disordered" evidence="1">
    <location>
        <begin position="263"/>
        <end position="283"/>
    </location>
</feature>
<evidence type="ECO:0000313" key="3">
    <source>
        <dbReference type="Proteomes" id="UP000018162"/>
    </source>
</evidence>
<reference evidence="2" key="1">
    <citation type="submission" date="2012-11" db="EMBL/GenBank/DDBJ databases">
        <title>Dependencies among metagenomic species, viruses, plasmids and units of genetic variation.</title>
        <authorList>
            <person name="Nielsen H.B."/>
            <person name="Almeida M."/>
            <person name="Juncker A.S."/>
            <person name="Rasmussen S."/>
            <person name="Li J."/>
            <person name="Sunagawa S."/>
            <person name="Plichta D."/>
            <person name="Gautier L."/>
            <person name="Le Chatelier E."/>
            <person name="Peletier E."/>
            <person name="Bonde I."/>
            <person name="Nielsen T."/>
            <person name="Manichanh C."/>
            <person name="Arumugam M."/>
            <person name="Batto J."/>
            <person name="Santos M.B.Q.D."/>
            <person name="Blom N."/>
            <person name="Borruel N."/>
            <person name="Burgdorf K.S."/>
            <person name="Boumezbeur F."/>
            <person name="Casellas F."/>
            <person name="Dore J."/>
            <person name="Guarner F."/>
            <person name="Hansen T."/>
            <person name="Hildebrand F."/>
            <person name="Kaas R.S."/>
            <person name="Kennedy S."/>
            <person name="Kristiansen K."/>
            <person name="Kultima J.R."/>
            <person name="Leonard P."/>
            <person name="Levenez F."/>
            <person name="Lund O."/>
            <person name="Moumen B."/>
            <person name="Le Paslier D."/>
            <person name="Pons N."/>
            <person name="Pedersen O."/>
            <person name="Prifti E."/>
            <person name="Qin J."/>
            <person name="Raes J."/>
            <person name="Tap J."/>
            <person name="Tims S."/>
            <person name="Ussery D.W."/>
            <person name="Yamada T."/>
            <person name="MetaHit consortium"/>
            <person name="Renault P."/>
            <person name="Sicheritz-Ponten T."/>
            <person name="Bork P."/>
            <person name="Wang J."/>
            <person name="Brunak S."/>
            <person name="Ehrlich S.D."/>
        </authorList>
    </citation>
    <scope>NUCLEOTIDE SEQUENCE [LARGE SCALE GENOMIC DNA]</scope>
</reference>
<comment type="caution">
    <text evidence="2">The sequence shown here is derived from an EMBL/GenBank/DDBJ whole genome shotgun (WGS) entry which is preliminary data.</text>
</comment>